<dbReference type="PRINTS" id="PR00368">
    <property type="entry name" value="FADPNR"/>
</dbReference>
<evidence type="ECO:0000256" key="12">
    <source>
        <dbReference type="ARBA" id="ARBA00049187"/>
    </source>
</evidence>
<dbReference type="Proteomes" id="UP000016649">
    <property type="component" value="Unassembled WGS sequence"/>
</dbReference>
<evidence type="ECO:0000256" key="4">
    <source>
        <dbReference type="ARBA" id="ARBA00016961"/>
    </source>
</evidence>
<dbReference type="PIRSF" id="PIRSF000350">
    <property type="entry name" value="Mercury_reductase_MerA"/>
    <property type="match status" value="1"/>
</dbReference>
<dbReference type="SUPFAM" id="SSF51905">
    <property type="entry name" value="FAD/NAD(P)-binding domain"/>
    <property type="match status" value="1"/>
</dbReference>
<comment type="caution">
    <text evidence="16">The sequence shown here is derived from an EMBL/GenBank/DDBJ whole genome shotgun (WGS) entry which is preliminary data.</text>
</comment>
<keyword evidence="9 13" id="KW-0520">NAD</keyword>
<evidence type="ECO:0000256" key="5">
    <source>
        <dbReference type="ARBA" id="ARBA00022490"/>
    </source>
</evidence>
<keyword evidence="8 13" id="KW-0560">Oxidoreductase</keyword>
<dbReference type="Pfam" id="PF07992">
    <property type="entry name" value="Pyr_redox_2"/>
    <property type="match status" value="1"/>
</dbReference>
<accession>A0ABN0P0L5</accession>
<keyword evidence="10" id="KW-1015">Disulfide bond</keyword>
<evidence type="ECO:0000256" key="8">
    <source>
        <dbReference type="ARBA" id="ARBA00023002"/>
    </source>
</evidence>
<evidence type="ECO:0000256" key="10">
    <source>
        <dbReference type="ARBA" id="ARBA00023157"/>
    </source>
</evidence>
<evidence type="ECO:0000256" key="2">
    <source>
        <dbReference type="ARBA" id="ARBA00007532"/>
    </source>
</evidence>
<comment type="subcellular location">
    <subcellularLocation>
        <location evidence="1">Cytoplasm</location>
    </subcellularLocation>
</comment>
<keyword evidence="11 13" id="KW-0676">Redox-active center</keyword>
<dbReference type="InterPro" id="IPR023753">
    <property type="entry name" value="FAD/NAD-binding_dom"/>
</dbReference>
<dbReference type="InterPro" id="IPR004099">
    <property type="entry name" value="Pyr_nucl-diS_OxRdtase_dimer"/>
</dbReference>
<keyword evidence="17" id="KW-1185">Reference proteome</keyword>
<dbReference type="InterPro" id="IPR001100">
    <property type="entry name" value="Pyr_nuc-diS_OxRdtase"/>
</dbReference>
<dbReference type="SUPFAM" id="SSF55424">
    <property type="entry name" value="FAD/NAD-linked reductases, dimerisation (C-terminal) domain"/>
    <property type="match status" value="1"/>
</dbReference>
<dbReference type="RefSeq" id="WP_021686803.1">
    <property type="nucleotide sequence ID" value="NZ_KI260561.1"/>
</dbReference>
<dbReference type="InterPro" id="IPR036188">
    <property type="entry name" value="FAD/NAD-bd_sf"/>
</dbReference>
<reference evidence="16 17" key="1">
    <citation type="submission" date="2013-08" db="EMBL/GenBank/DDBJ databases">
        <authorList>
            <person name="Weinstock G."/>
            <person name="Sodergren E."/>
            <person name="Wylie T."/>
            <person name="Fulton L."/>
            <person name="Fulton R."/>
            <person name="Fronick C."/>
            <person name="O'Laughlin M."/>
            <person name="Godfrey J."/>
            <person name="Miner T."/>
            <person name="Herter B."/>
            <person name="Appelbaum E."/>
            <person name="Cordes M."/>
            <person name="Lek S."/>
            <person name="Wollam A."/>
            <person name="Pepin K.H."/>
            <person name="Palsikar V.B."/>
            <person name="Mitreva M."/>
            <person name="Wilson R.K."/>
        </authorList>
    </citation>
    <scope>NUCLEOTIDE SEQUENCE [LARGE SCALE GENOMIC DNA]</scope>
    <source>
        <strain evidence="16 17">ATCC 700332</strain>
    </source>
</reference>
<keyword evidence="6 13" id="KW-0285">Flavoprotein</keyword>
<dbReference type="PRINTS" id="PR00411">
    <property type="entry name" value="PNDRDTASEI"/>
</dbReference>
<comment type="miscellaneous">
    <text evidence="13">The active site is a redox-active disulfide bond.</text>
</comment>
<evidence type="ECO:0000256" key="7">
    <source>
        <dbReference type="ARBA" id="ARBA00022827"/>
    </source>
</evidence>
<feature type="domain" description="FAD/NAD(P)-binding" evidence="15">
    <location>
        <begin position="2"/>
        <end position="315"/>
    </location>
</feature>
<dbReference type="PROSITE" id="PS00076">
    <property type="entry name" value="PYRIDINE_REDOX_1"/>
    <property type="match status" value="1"/>
</dbReference>
<comment type="cofactor">
    <cofactor evidence="13">
        <name>FAD</name>
        <dbReference type="ChEBI" id="CHEBI:57692"/>
    </cofactor>
    <text evidence="13">Binds 1 FAD per subunit.</text>
</comment>
<evidence type="ECO:0000256" key="11">
    <source>
        <dbReference type="ARBA" id="ARBA00023284"/>
    </source>
</evidence>
<keyword evidence="5" id="KW-0963">Cytoplasm</keyword>
<evidence type="ECO:0000256" key="1">
    <source>
        <dbReference type="ARBA" id="ARBA00004496"/>
    </source>
</evidence>
<dbReference type="InterPro" id="IPR050151">
    <property type="entry name" value="Class-I_Pyr_Nuc-Dis_Oxidored"/>
</dbReference>
<comment type="catalytic activity">
    <reaction evidence="12 13">
        <text>N(6)-[(R)-dihydrolipoyl]-L-lysyl-[protein] + NAD(+) = N(6)-[(R)-lipoyl]-L-lysyl-[protein] + NADH + H(+)</text>
        <dbReference type="Rhea" id="RHEA:15045"/>
        <dbReference type="Rhea" id="RHEA-COMP:10474"/>
        <dbReference type="Rhea" id="RHEA-COMP:10475"/>
        <dbReference type="ChEBI" id="CHEBI:15378"/>
        <dbReference type="ChEBI" id="CHEBI:57540"/>
        <dbReference type="ChEBI" id="CHEBI:57945"/>
        <dbReference type="ChEBI" id="CHEBI:83099"/>
        <dbReference type="ChEBI" id="CHEBI:83100"/>
        <dbReference type="EC" id="1.8.1.4"/>
    </reaction>
</comment>
<dbReference type="EMBL" id="AWVH01000006">
    <property type="protein sequence ID" value="ERJ94047.1"/>
    <property type="molecule type" value="Genomic_DNA"/>
</dbReference>
<evidence type="ECO:0000256" key="9">
    <source>
        <dbReference type="ARBA" id="ARBA00023027"/>
    </source>
</evidence>
<feature type="domain" description="Pyridine nucleotide-disulphide oxidoreductase dimerisation" evidence="14">
    <location>
        <begin position="340"/>
        <end position="450"/>
    </location>
</feature>
<name>A0ABN0P0L5_TRELE</name>
<dbReference type="EC" id="1.8.1.4" evidence="3 13"/>
<gene>
    <name evidence="16" type="ORF">HMPREF9193_00402</name>
</gene>
<dbReference type="PANTHER" id="PTHR22912:SF217">
    <property type="entry name" value="DIHYDROLIPOYL DEHYDROGENASE"/>
    <property type="match status" value="1"/>
</dbReference>
<dbReference type="Gene3D" id="3.50.50.60">
    <property type="entry name" value="FAD/NAD(P)-binding domain"/>
    <property type="match status" value="2"/>
</dbReference>
<dbReference type="PANTHER" id="PTHR22912">
    <property type="entry name" value="DISULFIDE OXIDOREDUCTASE"/>
    <property type="match status" value="1"/>
</dbReference>
<dbReference type="InterPro" id="IPR016156">
    <property type="entry name" value="FAD/NAD-linked_Rdtase_dimer_sf"/>
</dbReference>
<dbReference type="InterPro" id="IPR012999">
    <property type="entry name" value="Pyr_OxRdtase_I_AS"/>
</dbReference>
<sequence length="454" mass="48920">MYDVIIIGGGPGGYLAAERLAQRKKQVLLIEKQYLGGTCLNVGCIPTKTLLNSAKHYLHAQEAPQFGVHADNIRFDMGEMAAWKKKTVETLCSGVASLMKRLKVDVVMGTGELVAAGKVKIAETGEVHEAKAVIIAAGSIPAMPPIPGTKDNKKLLDSTALLELTQVPENLCVIGGGVIGIEFASLFGTLGSKVTVIEMMDEIIPPMDKELAPLLRKYLKNTEFRLGCRVEKLDGGTVFYKTKEGKDESVKADIVLMAVGRKCQTESWNGKAAGIDIRPKGVAVDERMRTNVSGVWAIGDVNGKSMLAHSAYRMAEVAVNDICSVLDGTPNRDRMRYDAVPWVVYSIPEASGCGITEQEARAKNIGVKTATVPMIVSGRFVAENGVKAAGTVKVIADEKNGRILGVHILGSYASEMIWGASALIENEMRVEDVKQLIFPHPTVCEAIREAVWAL</sequence>
<protein>
    <recommendedName>
        <fullName evidence="4 13">Dihydrolipoyl dehydrogenase</fullName>
        <ecNumber evidence="3 13">1.8.1.4</ecNumber>
    </recommendedName>
</protein>
<evidence type="ECO:0000259" key="14">
    <source>
        <dbReference type="Pfam" id="PF02852"/>
    </source>
</evidence>
<evidence type="ECO:0000259" key="15">
    <source>
        <dbReference type="Pfam" id="PF07992"/>
    </source>
</evidence>
<evidence type="ECO:0000313" key="16">
    <source>
        <dbReference type="EMBL" id="ERJ94047.1"/>
    </source>
</evidence>
<keyword evidence="7 13" id="KW-0274">FAD</keyword>
<dbReference type="Gene3D" id="3.30.390.30">
    <property type="match status" value="1"/>
</dbReference>
<proteinExistence type="inferred from homology"/>
<organism evidence="16 17">
    <name type="scientific">Treponema lecithinolyticum ATCC 700332</name>
    <dbReference type="NCBI Taxonomy" id="1321815"/>
    <lineage>
        <taxon>Bacteria</taxon>
        <taxon>Pseudomonadati</taxon>
        <taxon>Spirochaetota</taxon>
        <taxon>Spirochaetia</taxon>
        <taxon>Spirochaetales</taxon>
        <taxon>Treponemataceae</taxon>
        <taxon>Treponema</taxon>
    </lineage>
</organism>
<evidence type="ECO:0000256" key="3">
    <source>
        <dbReference type="ARBA" id="ARBA00012608"/>
    </source>
</evidence>
<dbReference type="Pfam" id="PF02852">
    <property type="entry name" value="Pyr_redox_dim"/>
    <property type="match status" value="1"/>
</dbReference>
<comment type="similarity">
    <text evidence="2 13">Belongs to the class-I pyridine nucleotide-disulfide oxidoreductase family.</text>
</comment>
<evidence type="ECO:0000256" key="13">
    <source>
        <dbReference type="RuleBase" id="RU003692"/>
    </source>
</evidence>
<dbReference type="InterPro" id="IPR006258">
    <property type="entry name" value="Lipoamide_DH"/>
</dbReference>
<dbReference type="NCBIfam" id="TIGR01350">
    <property type="entry name" value="lipoamide_DH"/>
    <property type="match status" value="1"/>
</dbReference>
<evidence type="ECO:0000313" key="17">
    <source>
        <dbReference type="Proteomes" id="UP000016649"/>
    </source>
</evidence>
<evidence type="ECO:0000256" key="6">
    <source>
        <dbReference type="ARBA" id="ARBA00022630"/>
    </source>
</evidence>